<feature type="non-terminal residue" evidence="1">
    <location>
        <position position="1"/>
    </location>
</feature>
<gene>
    <name evidence="1" type="ORF">M9458_056464</name>
</gene>
<dbReference type="AlphaFoldDB" id="A0ABD0MDV2"/>
<proteinExistence type="predicted"/>
<keyword evidence="2" id="KW-1185">Reference proteome</keyword>
<evidence type="ECO:0000313" key="1">
    <source>
        <dbReference type="EMBL" id="KAL0148232.1"/>
    </source>
</evidence>
<evidence type="ECO:0000313" key="2">
    <source>
        <dbReference type="Proteomes" id="UP001529510"/>
    </source>
</evidence>
<dbReference type="Proteomes" id="UP001529510">
    <property type="component" value="Unassembled WGS sequence"/>
</dbReference>
<protein>
    <submittedName>
        <fullName evidence="1">Uncharacterized protein</fullName>
    </submittedName>
</protein>
<organism evidence="1 2">
    <name type="scientific">Cirrhinus mrigala</name>
    <name type="common">Mrigala</name>
    <dbReference type="NCBI Taxonomy" id="683832"/>
    <lineage>
        <taxon>Eukaryota</taxon>
        <taxon>Metazoa</taxon>
        <taxon>Chordata</taxon>
        <taxon>Craniata</taxon>
        <taxon>Vertebrata</taxon>
        <taxon>Euteleostomi</taxon>
        <taxon>Actinopterygii</taxon>
        <taxon>Neopterygii</taxon>
        <taxon>Teleostei</taxon>
        <taxon>Ostariophysi</taxon>
        <taxon>Cypriniformes</taxon>
        <taxon>Cyprinidae</taxon>
        <taxon>Labeoninae</taxon>
        <taxon>Labeonini</taxon>
        <taxon>Cirrhinus</taxon>
    </lineage>
</organism>
<dbReference type="EMBL" id="JAMKFB020000709">
    <property type="protein sequence ID" value="KAL0148232.1"/>
    <property type="molecule type" value="Genomic_DNA"/>
</dbReference>
<reference evidence="1 2" key="1">
    <citation type="submission" date="2024-05" db="EMBL/GenBank/DDBJ databases">
        <title>Genome sequencing and assembly of Indian major carp, Cirrhinus mrigala (Hamilton, 1822).</title>
        <authorList>
            <person name="Mohindra V."/>
            <person name="Chowdhury L.M."/>
            <person name="Lal K."/>
            <person name="Jena J.K."/>
        </authorList>
    </citation>
    <scope>NUCLEOTIDE SEQUENCE [LARGE SCALE GENOMIC DNA]</scope>
    <source>
        <strain evidence="1">CM1030</strain>
        <tissue evidence="1">Blood</tissue>
    </source>
</reference>
<sequence length="84" mass="9391">ICAEFSRITQTNLKSSFFSSLDEYASKMIALYRSRGGAYGDEMKTLLDQLDQASDVLAQRKATALKGLPLFMREKSGNFLKTCL</sequence>
<name>A0ABD0MDV2_CIRMR</name>
<accession>A0ABD0MDV2</accession>
<feature type="non-terminal residue" evidence="1">
    <location>
        <position position="84"/>
    </location>
</feature>
<comment type="caution">
    <text evidence="1">The sequence shown here is derived from an EMBL/GenBank/DDBJ whole genome shotgun (WGS) entry which is preliminary data.</text>
</comment>